<name>A0ABV8Q9P9_9MICO</name>
<gene>
    <name evidence="3" type="ORF">ACFOYW_13365</name>
</gene>
<dbReference type="PANTHER" id="PTHR38812:SF2">
    <property type="entry name" value="MU-LIKE PROPHAGE FLUMU PROTEIN GP42"/>
    <property type="match status" value="1"/>
</dbReference>
<evidence type="ECO:0000259" key="2">
    <source>
        <dbReference type="PROSITE" id="PS50206"/>
    </source>
</evidence>
<dbReference type="PROSITE" id="PS50206">
    <property type="entry name" value="RHODANESE_3"/>
    <property type="match status" value="1"/>
</dbReference>
<evidence type="ECO:0000313" key="4">
    <source>
        <dbReference type="Proteomes" id="UP001595900"/>
    </source>
</evidence>
<dbReference type="InterPro" id="IPR013491">
    <property type="entry name" value="Tape_meas_N"/>
</dbReference>
<dbReference type="InterPro" id="IPR053058">
    <property type="entry name" value="Mulikevirus_tape_measure"/>
</dbReference>
<dbReference type="InterPro" id="IPR001763">
    <property type="entry name" value="Rhodanese-like_dom"/>
</dbReference>
<feature type="compositionally biased region" description="Pro residues" evidence="1">
    <location>
        <begin position="413"/>
        <end position="425"/>
    </location>
</feature>
<organism evidence="3 4">
    <name type="scientific">Gryllotalpicola reticulitermitis</name>
    <dbReference type="NCBI Taxonomy" id="1184153"/>
    <lineage>
        <taxon>Bacteria</taxon>
        <taxon>Bacillati</taxon>
        <taxon>Actinomycetota</taxon>
        <taxon>Actinomycetes</taxon>
        <taxon>Micrococcales</taxon>
        <taxon>Microbacteriaceae</taxon>
        <taxon>Gryllotalpicola</taxon>
    </lineage>
</organism>
<reference evidence="4" key="1">
    <citation type="journal article" date="2019" name="Int. J. Syst. Evol. Microbiol.">
        <title>The Global Catalogue of Microorganisms (GCM) 10K type strain sequencing project: providing services to taxonomists for standard genome sequencing and annotation.</title>
        <authorList>
            <consortium name="The Broad Institute Genomics Platform"/>
            <consortium name="The Broad Institute Genome Sequencing Center for Infectious Disease"/>
            <person name="Wu L."/>
            <person name="Ma J."/>
        </authorList>
    </citation>
    <scope>NUCLEOTIDE SEQUENCE [LARGE SCALE GENOMIC DNA]</scope>
    <source>
        <strain evidence="4">CGMCC 1.10363</strain>
    </source>
</reference>
<dbReference type="Proteomes" id="UP001595900">
    <property type="component" value="Unassembled WGS sequence"/>
</dbReference>
<feature type="region of interest" description="Disordered" evidence="1">
    <location>
        <begin position="410"/>
        <end position="436"/>
    </location>
</feature>
<proteinExistence type="predicted"/>
<dbReference type="Pfam" id="PF20155">
    <property type="entry name" value="TMP_3"/>
    <property type="match status" value="1"/>
</dbReference>
<keyword evidence="4" id="KW-1185">Reference proteome</keyword>
<evidence type="ECO:0000313" key="3">
    <source>
        <dbReference type="EMBL" id="MFC4244363.1"/>
    </source>
</evidence>
<protein>
    <submittedName>
        <fullName evidence="3">Tape measure protein</fullName>
    </submittedName>
</protein>
<evidence type="ECO:0000256" key="1">
    <source>
        <dbReference type="SAM" id="MobiDB-lite"/>
    </source>
</evidence>
<sequence length="876" mass="90367">MAVVGYATVQLIPSMDGFTSKVKEQLGTVNESISASTSSASEQAGSDAGNHFSGGFLKTAGSFLTAQLGYELFSGLQQGITQTITAGFSDASFLQSASKSLIVLTGSAKTAQSEMAALYGFAERTPFSAQNVVKYAQQLLGAGANAKSIVPDLQDMGDAVSAVGGSESDMTDAMLGFTQMMTRGKLDLQDLRQISNSGIPVFTELAKALHKPASGIQDLISYGNLASNVALPKLLSQMEKDYGGSMVAQSKTLTGAWSNVVDTINQSLGVAFTPLANWLATKLPAVASIAGNAINGISKFFKDAQGAAKSFSDVFANIFGDPFLKGLLGGTTKPKPITLSTKEASAPPSFLAPSAPPADIAKPITEAAKAPSFLSGNGFSSGVEKHPVVPAQAKTPPSFLNVLNPRPSFIPTAPTPPDLTPPKTPAAPKGSSPSDIAQTVTNLQKSSTAWGSFVADYSSGLRKVWAAFGSWLAPLISTALPQLAKLMTSVLPPAIGALDGAWNTMVILFTQLAPVVKDIVVPAVKALLSLWNGTFEVFKGAFGFLQGFFDLIDGWATGNSKQVSKGFSELKTGVLDMSNGITKALLALLKYLTVDMVRSLTQAAVDMLGGFNKGWGKAIVGFADHLTQPFKDAITSIKKFLGIQSPSKVFIQIASDTVQGFLNGWASRVGSIVSSVGALGGRVVSAVGNAGVWLVSKGRDVLSGMLSGIESGWGGVASFVGGIGGRILGDIGYLGGMLEGAGESIMGGFLSGLEAGYSKVQSLVGGVAGWIKDHKGPLSYDKVLLTPAGQAVMDGLRSGIESQMPALGGTLAAVTRKIAGVNVGATSASANSTREAVGGTTVNQTFVTNNPVAKDPMQSIRTSAQTARAHMNLSFA</sequence>
<dbReference type="EMBL" id="JBHSCN010000006">
    <property type="protein sequence ID" value="MFC4244363.1"/>
    <property type="molecule type" value="Genomic_DNA"/>
</dbReference>
<accession>A0ABV8Q9P9</accession>
<feature type="domain" description="Rhodanese" evidence="2">
    <location>
        <begin position="753"/>
        <end position="779"/>
    </location>
</feature>
<dbReference type="RefSeq" id="WP_390229773.1">
    <property type="nucleotide sequence ID" value="NZ_JBHSCN010000006.1"/>
</dbReference>
<dbReference type="NCBIfam" id="TIGR02675">
    <property type="entry name" value="tape_meas_nterm"/>
    <property type="match status" value="1"/>
</dbReference>
<comment type="caution">
    <text evidence="3">The sequence shown here is derived from an EMBL/GenBank/DDBJ whole genome shotgun (WGS) entry which is preliminary data.</text>
</comment>
<dbReference type="PANTHER" id="PTHR38812">
    <property type="entry name" value="MU-LIKE PROPHAGE FLUMU PROTEIN GP42"/>
    <property type="match status" value="1"/>
</dbReference>